<dbReference type="Proteomes" id="UP000199673">
    <property type="component" value="Unassembled WGS sequence"/>
</dbReference>
<dbReference type="EMBL" id="FPBF01000008">
    <property type="protein sequence ID" value="SFU15240.1"/>
    <property type="molecule type" value="Genomic_DNA"/>
</dbReference>
<organism evidence="1 2">
    <name type="scientific">Algoriphagus locisalis</name>
    <dbReference type="NCBI Taxonomy" id="305507"/>
    <lineage>
        <taxon>Bacteria</taxon>
        <taxon>Pseudomonadati</taxon>
        <taxon>Bacteroidota</taxon>
        <taxon>Cytophagia</taxon>
        <taxon>Cytophagales</taxon>
        <taxon>Cyclobacteriaceae</taxon>
        <taxon>Algoriphagus</taxon>
    </lineage>
</organism>
<dbReference type="RefSeq" id="WP_091697289.1">
    <property type="nucleotide sequence ID" value="NZ_FPBF01000008.1"/>
</dbReference>
<dbReference type="STRING" id="305507.SAMN04489724_4375"/>
<proteinExistence type="predicted"/>
<evidence type="ECO:0000313" key="1">
    <source>
        <dbReference type="EMBL" id="SFU15240.1"/>
    </source>
</evidence>
<dbReference type="AlphaFoldDB" id="A0A1I7DU83"/>
<gene>
    <name evidence="1" type="ORF">SAMN04489724_4375</name>
</gene>
<accession>A0A1I7DU83</accession>
<reference evidence="2" key="1">
    <citation type="submission" date="2016-10" db="EMBL/GenBank/DDBJ databases">
        <authorList>
            <person name="Varghese N."/>
            <person name="Submissions S."/>
        </authorList>
    </citation>
    <scope>NUCLEOTIDE SEQUENCE [LARGE SCALE GENOMIC DNA]</scope>
    <source>
        <strain evidence="2">DSM 23445</strain>
    </source>
</reference>
<dbReference type="OrthoDB" id="826875at2"/>
<sequence length="65" mass="7530">MDSIIVNPKNEKELKFISELLEKLGVNNKILSVSEKEDLGLSILMSEADRVEEVPREEIYRKLQK</sequence>
<name>A0A1I7DU83_9BACT</name>
<evidence type="ECO:0000313" key="2">
    <source>
        <dbReference type="Proteomes" id="UP000199673"/>
    </source>
</evidence>
<protein>
    <submittedName>
        <fullName evidence="1">Uncharacterized protein</fullName>
    </submittedName>
</protein>
<keyword evidence="2" id="KW-1185">Reference proteome</keyword>